<sequence length="341" mass="38356">MFRFANPTYLWLLLLIPILAVIYHVWVYQCKKRMARFGDKTLLKQLTPGYSKWRPLLKFYIMEVILALLIIVIARPQVGTKISKDKREGIEAMIAMDISNSMLAQDVAPTRLDRSKRLVEDLVNRFTNDKIGIVVFAGDAFVQLPITSDYISAKMFLNNISPELIGSQGTDIGKAIELSEHSFSEKANFGKAIIIITDGENHEKGAEEMAREAQKQGIRVFILGIGSPQGAPIPMGNGSYLQDTSGQTVMTRLNEDMCRKIAEAGKGMYIHVDNTTAAETILDNEIGKMQRGEIESVSYSDYAEQFQAIAVLALVLLIVEALLMERKNPWYSRFHLFTKKQ</sequence>
<keyword evidence="2 5" id="KW-0812">Transmembrane</keyword>
<name>A0A096CWC4_9BACT</name>
<reference evidence="7 8" key="1">
    <citation type="submission" date="2014-07" db="EMBL/GenBank/DDBJ databases">
        <authorList>
            <person name="McCorrison J."/>
            <person name="Sanka R."/>
            <person name="Torralba M."/>
            <person name="Gillis M."/>
            <person name="Haft D.H."/>
            <person name="Methe B."/>
            <person name="Sutton G."/>
            <person name="Nelson K.E."/>
        </authorList>
    </citation>
    <scope>NUCLEOTIDE SEQUENCE [LARGE SCALE GENOMIC DNA]</scope>
    <source>
        <strain evidence="7 8">DNF00882</strain>
    </source>
</reference>
<evidence type="ECO:0000313" key="7">
    <source>
        <dbReference type="EMBL" id="KGF49609.1"/>
    </source>
</evidence>
<feature type="transmembrane region" description="Helical" evidence="5">
    <location>
        <begin position="306"/>
        <end position="324"/>
    </location>
</feature>
<accession>A0A096CWC4</accession>
<dbReference type="PANTHER" id="PTHR22550:SF5">
    <property type="entry name" value="LEUCINE ZIPPER PROTEIN 4"/>
    <property type="match status" value="1"/>
</dbReference>
<proteinExistence type="predicted"/>
<feature type="transmembrane region" description="Helical" evidence="5">
    <location>
        <begin position="6"/>
        <end position="26"/>
    </location>
</feature>
<dbReference type="InterPro" id="IPR002035">
    <property type="entry name" value="VWF_A"/>
</dbReference>
<gene>
    <name evidence="7" type="ORF">HMPREF0654_04550</name>
</gene>
<dbReference type="InterPro" id="IPR024163">
    <property type="entry name" value="Aerotolerance_reg_N"/>
</dbReference>
<evidence type="ECO:0000256" key="4">
    <source>
        <dbReference type="ARBA" id="ARBA00023136"/>
    </source>
</evidence>
<evidence type="ECO:0000256" key="1">
    <source>
        <dbReference type="ARBA" id="ARBA00022475"/>
    </source>
</evidence>
<dbReference type="SUPFAM" id="SSF53300">
    <property type="entry name" value="vWA-like"/>
    <property type="match status" value="1"/>
</dbReference>
<dbReference type="Gene3D" id="3.40.50.410">
    <property type="entry name" value="von Willebrand factor, type A domain"/>
    <property type="match status" value="1"/>
</dbReference>
<feature type="transmembrane region" description="Helical" evidence="5">
    <location>
        <begin position="56"/>
        <end position="74"/>
    </location>
</feature>
<evidence type="ECO:0000313" key="8">
    <source>
        <dbReference type="Proteomes" id="UP000029538"/>
    </source>
</evidence>
<evidence type="ECO:0000259" key="6">
    <source>
        <dbReference type="PROSITE" id="PS50234"/>
    </source>
</evidence>
<dbReference type="AlphaFoldDB" id="A0A096CWC4"/>
<dbReference type="Proteomes" id="UP000029538">
    <property type="component" value="Unassembled WGS sequence"/>
</dbReference>
<feature type="domain" description="VWFA" evidence="6">
    <location>
        <begin position="91"/>
        <end position="289"/>
    </location>
</feature>
<dbReference type="PROSITE" id="PS50234">
    <property type="entry name" value="VWFA"/>
    <property type="match status" value="1"/>
</dbReference>
<organism evidence="7 8">
    <name type="scientific">Prevotella disiens DNF00882</name>
    <dbReference type="NCBI Taxonomy" id="1401075"/>
    <lineage>
        <taxon>Bacteria</taxon>
        <taxon>Pseudomonadati</taxon>
        <taxon>Bacteroidota</taxon>
        <taxon>Bacteroidia</taxon>
        <taxon>Bacteroidales</taxon>
        <taxon>Prevotellaceae</taxon>
        <taxon>Prevotella</taxon>
    </lineage>
</organism>
<dbReference type="Pfam" id="PF07584">
    <property type="entry name" value="BatA"/>
    <property type="match status" value="1"/>
</dbReference>
<evidence type="ECO:0000256" key="3">
    <source>
        <dbReference type="ARBA" id="ARBA00022989"/>
    </source>
</evidence>
<dbReference type="InterPro" id="IPR036465">
    <property type="entry name" value="vWFA_dom_sf"/>
</dbReference>
<dbReference type="PANTHER" id="PTHR22550">
    <property type="entry name" value="SPORE GERMINATION PROTEIN"/>
    <property type="match status" value="1"/>
</dbReference>
<keyword evidence="4 5" id="KW-0472">Membrane</keyword>
<dbReference type="InterPro" id="IPR050768">
    <property type="entry name" value="UPF0353/GerABKA_families"/>
</dbReference>
<comment type="caution">
    <text evidence="7">The sequence shown here is derived from an EMBL/GenBank/DDBJ whole genome shotgun (WGS) entry which is preliminary data.</text>
</comment>
<dbReference type="EMBL" id="JRNR01000035">
    <property type="protein sequence ID" value="KGF49609.1"/>
    <property type="molecule type" value="Genomic_DNA"/>
</dbReference>
<keyword evidence="3 5" id="KW-1133">Transmembrane helix</keyword>
<dbReference type="SMART" id="SM00327">
    <property type="entry name" value="VWA"/>
    <property type="match status" value="1"/>
</dbReference>
<dbReference type="Pfam" id="PF13519">
    <property type="entry name" value="VWA_2"/>
    <property type="match status" value="1"/>
</dbReference>
<evidence type="ECO:0000256" key="2">
    <source>
        <dbReference type="ARBA" id="ARBA00022692"/>
    </source>
</evidence>
<evidence type="ECO:0000256" key="5">
    <source>
        <dbReference type="SAM" id="Phobius"/>
    </source>
</evidence>
<protein>
    <submittedName>
        <fullName evidence="7">Membrane protein</fullName>
    </submittedName>
</protein>
<dbReference type="RefSeq" id="WP_004355399.1">
    <property type="nucleotide sequence ID" value="NZ_JRNR01000035.1"/>
</dbReference>
<keyword evidence="1" id="KW-1003">Cell membrane</keyword>